<evidence type="ECO:0000256" key="1">
    <source>
        <dbReference type="SAM" id="MobiDB-lite"/>
    </source>
</evidence>
<evidence type="ECO:0000313" key="3">
    <source>
        <dbReference type="Proteomes" id="UP001310890"/>
    </source>
</evidence>
<protein>
    <recommendedName>
        <fullName evidence="4">ADF-H domain-containing protein</fullName>
    </recommendedName>
</protein>
<feature type="compositionally biased region" description="Basic and acidic residues" evidence="1">
    <location>
        <begin position="549"/>
        <end position="563"/>
    </location>
</feature>
<dbReference type="SUPFAM" id="SSF55753">
    <property type="entry name" value="Actin depolymerizing proteins"/>
    <property type="match status" value="1"/>
</dbReference>
<feature type="compositionally biased region" description="Basic and acidic residues" evidence="1">
    <location>
        <begin position="697"/>
        <end position="713"/>
    </location>
</feature>
<feature type="region of interest" description="Disordered" evidence="1">
    <location>
        <begin position="127"/>
        <end position="159"/>
    </location>
</feature>
<feature type="region of interest" description="Disordered" evidence="1">
    <location>
        <begin position="232"/>
        <end position="319"/>
    </location>
</feature>
<feature type="region of interest" description="Disordered" evidence="1">
    <location>
        <begin position="535"/>
        <end position="630"/>
    </location>
</feature>
<organism evidence="2 3">
    <name type="scientific">Meristemomyces frigidus</name>
    <dbReference type="NCBI Taxonomy" id="1508187"/>
    <lineage>
        <taxon>Eukaryota</taxon>
        <taxon>Fungi</taxon>
        <taxon>Dikarya</taxon>
        <taxon>Ascomycota</taxon>
        <taxon>Pezizomycotina</taxon>
        <taxon>Dothideomycetes</taxon>
        <taxon>Dothideomycetidae</taxon>
        <taxon>Mycosphaerellales</taxon>
        <taxon>Teratosphaeriaceae</taxon>
        <taxon>Meristemomyces</taxon>
    </lineage>
</organism>
<gene>
    <name evidence="2" type="ORF">LTR62_000270</name>
</gene>
<evidence type="ECO:0000313" key="2">
    <source>
        <dbReference type="EMBL" id="KAK5119059.1"/>
    </source>
</evidence>
<feature type="region of interest" description="Disordered" evidence="1">
    <location>
        <begin position="334"/>
        <end position="421"/>
    </location>
</feature>
<evidence type="ECO:0008006" key="4">
    <source>
        <dbReference type="Google" id="ProtNLM"/>
    </source>
</evidence>
<proteinExistence type="predicted"/>
<feature type="compositionally biased region" description="Polar residues" evidence="1">
    <location>
        <begin position="1097"/>
        <end position="1122"/>
    </location>
</feature>
<feature type="region of interest" description="Disordered" evidence="1">
    <location>
        <begin position="689"/>
        <end position="730"/>
    </location>
</feature>
<comment type="caution">
    <text evidence="2">The sequence shown here is derived from an EMBL/GenBank/DDBJ whole genome shotgun (WGS) entry which is preliminary data.</text>
</comment>
<feature type="region of interest" description="Disordered" evidence="1">
    <location>
        <begin position="440"/>
        <end position="464"/>
    </location>
</feature>
<accession>A0AAN7TSB5</accession>
<feature type="region of interest" description="Disordered" evidence="1">
    <location>
        <begin position="852"/>
        <end position="938"/>
    </location>
</feature>
<name>A0AAN7TSB5_9PEZI</name>
<feature type="region of interest" description="Disordered" evidence="1">
    <location>
        <begin position="1032"/>
        <end position="1131"/>
    </location>
</feature>
<feature type="compositionally biased region" description="Polar residues" evidence="1">
    <location>
        <begin position="232"/>
        <end position="252"/>
    </location>
</feature>
<feature type="compositionally biased region" description="Polar residues" evidence="1">
    <location>
        <begin position="1050"/>
        <end position="1068"/>
    </location>
</feature>
<sequence length="1239" mass="135694">MSLSGLDAGDVNEAYKSAVAEAGGWFLLKYTSRDSVALLGRGKAGVHEARIALAKYEEKSPLYGLIIYRRRKVLIKYIPEGTSRLLQARTAVHFQYILECFSPYETLLELTLPDSLNDTSLAASFPLHTASPSTSSNRLHEISEDGEEHGPRPTMKQTFSSAGSVFGTQRYKSEKRVDQVMGGDRNRRTNPAIRIIDDQTTLSSPAPQKASISQFIVREESGQRSITSLGIQPTKTSVPSYPSSEGSETTATIIEPAVVQIPRTSDRSAEAPDSSGRSIGAVTRSTEPHMITPAHGPLDTARPIGSQGTSGNMHSKLDDDPYDLSRFDFMKPKVKLGPRPVAPGEHSKRTTLSGTAAVPANFRPAPKKAEPSRPRSQDQPKVASQYILQDLPAPPPIPNLPEYSPRPVSRGSIKSLPSHKSTGMTADKLRLMKAVELRKKQMRKSNPQPAFVPPPDEDAPAVPTLPAQTREPMETYQPSGRTQHVTNQALAALEEAQHTNKADSGIEMNYGHMHDHVDDAAEGEVSVQDIEAETASLAAPSNTRPDVQVSHDRVDPASSRRADSPPTVSGASVDDSLERPAENVRTVTQVDMPRASERSEGRVPLALPDSSDQPYSSEEERITEKSGLTNAAPMLSLDMLDDVPAARSSAESPEEPLASHDRTSSFDRSLLQHGNNMNVPSIVVAASTRSVTSASDSSERRSTADADSTEKMSETTSMSPRRNKGDLARRRRGVVEPLNLDGDIASDDEFMEELQSATFQSATPVTMGRSPYAAAFRRTSDSAHSVRSINIRRSSSNLLEAWEADQDLASPPVPVVSSIWRKHASSTPEIERDDPLQLLKRNVSSGITQRIQKLAEVSSREPSPTAVRTPSPDPLQSSAWRERKLSVRSPPKSRTSSMQKLARHSKRLSGSILSRENSNETTPTLNVQAETTGNHNSVSVKARIVRHHSTEPDNDDTQASEGPLQPSELVINHATAIKSQFNKVLPPLNTNTTNSAWDMMPTFVGSAVNASDYRNLHSAHRKSFGRHKANLINMSPMTPSADDFPPPPSQSNMSSTTQRASTVSSNEDTLNHKDTSRTSRFFKRMSNFGGKDRRRSGVQQSGQPYRTDSIDATASAPRSNSQQDRDSPPPVVVGDLNIQFPDSLLWKRRIVEIDETGYLVFSIPQAMDIQKGTTKRFHLSDFKQPYAPDLDRQELPWSVVLEFTAEGGSLQAACEDVMVQKQVLYVLRSYWKIWAGEAN</sequence>
<feature type="compositionally biased region" description="Polar residues" evidence="1">
    <location>
        <begin position="911"/>
        <end position="938"/>
    </location>
</feature>
<reference evidence="2" key="1">
    <citation type="submission" date="2023-08" db="EMBL/GenBank/DDBJ databases">
        <title>Black Yeasts Isolated from many extreme environments.</title>
        <authorList>
            <person name="Coleine C."/>
            <person name="Stajich J.E."/>
            <person name="Selbmann L."/>
        </authorList>
    </citation>
    <scope>NUCLEOTIDE SEQUENCE</scope>
    <source>
        <strain evidence="2">CCFEE 5401</strain>
    </source>
</reference>
<dbReference type="Proteomes" id="UP001310890">
    <property type="component" value="Unassembled WGS sequence"/>
</dbReference>
<feature type="region of interest" description="Disordered" evidence="1">
    <location>
        <begin position="644"/>
        <end position="665"/>
    </location>
</feature>
<feature type="compositionally biased region" description="Basic and acidic residues" evidence="1">
    <location>
        <begin position="367"/>
        <end position="378"/>
    </location>
</feature>
<dbReference type="AlphaFoldDB" id="A0AAN7TSB5"/>
<feature type="compositionally biased region" description="Basic and acidic residues" evidence="1">
    <location>
        <begin position="138"/>
        <end position="151"/>
    </location>
</feature>
<dbReference type="EMBL" id="JAVRRL010000001">
    <property type="protein sequence ID" value="KAK5119059.1"/>
    <property type="molecule type" value="Genomic_DNA"/>
</dbReference>
<dbReference type="InterPro" id="IPR029006">
    <property type="entry name" value="ADF-H/Gelsolin-like_dom_sf"/>
</dbReference>
<feature type="compositionally biased region" description="Polar residues" evidence="1">
    <location>
        <begin position="860"/>
        <end position="879"/>
    </location>
</feature>
<dbReference type="Gene3D" id="3.40.20.10">
    <property type="entry name" value="Severin"/>
    <property type="match status" value="1"/>
</dbReference>